<dbReference type="AlphaFoldDB" id="K0X474"/>
<dbReference type="PANTHER" id="PTHR36984:SF1">
    <property type="entry name" value="CRISPR-ASSOCIATED ENDORIBONUCLEASE CAS6 1"/>
    <property type="match status" value="1"/>
</dbReference>
<dbReference type="GO" id="GO:0003723">
    <property type="term" value="F:RNA binding"/>
    <property type="evidence" value="ECO:0007669"/>
    <property type="project" value="UniProtKB-KW"/>
</dbReference>
<dbReference type="OrthoDB" id="9797488at2"/>
<dbReference type="InterPro" id="IPR010156">
    <property type="entry name" value="CRISPR-assoc_prot_Cas6"/>
</dbReference>
<keyword evidence="2" id="KW-0694">RNA-binding</keyword>
<protein>
    <submittedName>
        <fullName evidence="5">CRISPR-associated endoribonuclease cas6</fullName>
    </submittedName>
</protein>
<name>K0X474_9BACT</name>
<evidence type="ECO:0000313" key="5">
    <source>
        <dbReference type="EMBL" id="EJZ66242.1"/>
    </source>
</evidence>
<dbReference type="PANTHER" id="PTHR36984">
    <property type="entry name" value="CRISPR-ASSOCIATED ENDORIBONUCLEASE CAS6 1"/>
    <property type="match status" value="1"/>
</dbReference>
<proteinExistence type="inferred from homology"/>
<dbReference type="STRING" id="742726.HMPREF9448_00419"/>
<dbReference type="Proteomes" id="UP000006044">
    <property type="component" value="Unassembled WGS sequence"/>
</dbReference>
<gene>
    <name evidence="5" type="ORF">HMPREF9448_00419</name>
</gene>
<keyword evidence="3" id="KW-0051">Antiviral defense</keyword>
<dbReference type="Gene3D" id="3.30.70.1890">
    <property type="match status" value="1"/>
</dbReference>
<comment type="caution">
    <text evidence="5">The sequence shown here is derived from an EMBL/GenBank/DDBJ whole genome shotgun (WGS) entry which is preliminary data.</text>
</comment>
<dbReference type="GO" id="GO:0016788">
    <property type="term" value="F:hydrolase activity, acting on ester bonds"/>
    <property type="evidence" value="ECO:0007669"/>
    <property type="project" value="InterPro"/>
</dbReference>
<dbReference type="Pfam" id="PF01881">
    <property type="entry name" value="Cas_Cas6_C"/>
    <property type="match status" value="1"/>
</dbReference>
<dbReference type="RefSeq" id="WP_008860916.1">
    <property type="nucleotide sequence ID" value="NZ_CAXSYG010000002.1"/>
</dbReference>
<evidence type="ECO:0000259" key="4">
    <source>
        <dbReference type="Pfam" id="PF01881"/>
    </source>
</evidence>
<organism evidence="5 6">
    <name type="scientific">Barnesiella intestinihominis YIT 11860</name>
    <dbReference type="NCBI Taxonomy" id="742726"/>
    <lineage>
        <taxon>Bacteria</taxon>
        <taxon>Pseudomonadati</taxon>
        <taxon>Bacteroidota</taxon>
        <taxon>Bacteroidia</taxon>
        <taxon>Bacteroidales</taxon>
        <taxon>Barnesiellaceae</taxon>
        <taxon>Barnesiella</taxon>
    </lineage>
</organism>
<dbReference type="NCBIfam" id="TIGR01877">
    <property type="entry name" value="cas_cas6"/>
    <property type="match status" value="1"/>
</dbReference>
<comment type="similarity">
    <text evidence="1">Belongs to the CRISPR-associated protein Cas6/Cse3/CasE family.</text>
</comment>
<reference evidence="5 6" key="1">
    <citation type="submission" date="2012-08" db="EMBL/GenBank/DDBJ databases">
        <title>The Genome Sequence of Barnesiella intestinihominis YIT 11860.</title>
        <authorList>
            <consortium name="The Broad Institute Genome Sequencing Platform"/>
            <person name="Earl A."/>
            <person name="Ward D."/>
            <person name="Feldgarden M."/>
            <person name="Gevers D."/>
            <person name="Morotomi M."/>
            <person name="Walker B."/>
            <person name="Young S.K."/>
            <person name="Zeng Q."/>
            <person name="Gargeya S."/>
            <person name="Fitzgerald M."/>
            <person name="Haas B."/>
            <person name="Abouelleil A."/>
            <person name="Alvarado L."/>
            <person name="Arachchi H.M."/>
            <person name="Berlin A.M."/>
            <person name="Chapman S.B."/>
            <person name="Goldberg J."/>
            <person name="Griggs A."/>
            <person name="Gujja S."/>
            <person name="Hansen M."/>
            <person name="Howarth C."/>
            <person name="Imamovic A."/>
            <person name="Larimer J."/>
            <person name="McCowen C."/>
            <person name="Montmayeur A."/>
            <person name="Murphy C."/>
            <person name="Neiman D."/>
            <person name="Pearson M."/>
            <person name="Priest M."/>
            <person name="Roberts A."/>
            <person name="Saif S."/>
            <person name="Shea T."/>
            <person name="Sisk P."/>
            <person name="Sykes S."/>
            <person name="Wortman J."/>
            <person name="Nusbaum C."/>
            <person name="Birren B."/>
        </authorList>
    </citation>
    <scope>NUCLEOTIDE SEQUENCE [LARGE SCALE GENOMIC DNA]</scope>
    <source>
        <strain evidence="5 6">YIT 11860</strain>
    </source>
</reference>
<dbReference type="CDD" id="cd21140">
    <property type="entry name" value="Cas6_I-like"/>
    <property type="match status" value="1"/>
</dbReference>
<dbReference type="InterPro" id="IPR049435">
    <property type="entry name" value="Cas_Cas6_C"/>
</dbReference>
<evidence type="ECO:0000256" key="2">
    <source>
        <dbReference type="ARBA" id="ARBA00022884"/>
    </source>
</evidence>
<evidence type="ECO:0000313" key="6">
    <source>
        <dbReference type="Proteomes" id="UP000006044"/>
    </source>
</evidence>
<accession>K0X474</accession>
<keyword evidence="6" id="KW-1185">Reference proteome</keyword>
<dbReference type="EMBL" id="ADLE01000001">
    <property type="protein sequence ID" value="EJZ66242.1"/>
    <property type="molecule type" value="Genomic_DNA"/>
</dbReference>
<dbReference type="Gene3D" id="3.30.70.1900">
    <property type="match status" value="1"/>
</dbReference>
<dbReference type="GO" id="GO:0051607">
    <property type="term" value="P:defense response to virus"/>
    <property type="evidence" value="ECO:0007669"/>
    <property type="project" value="UniProtKB-KW"/>
</dbReference>
<evidence type="ECO:0000256" key="3">
    <source>
        <dbReference type="ARBA" id="ARBA00023118"/>
    </source>
</evidence>
<dbReference type="eggNOG" id="COG1583">
    <property type="taxonomic scope" value="Bacteria"/>
</dbReference>
<sequence>MRFKLVLSVKSESFGSVLPVSYQYELSAAVYRRIRENFELYLHWLSSNGFAPIDDCRNRLFSFSNLYIPRIRVEYDRLHILVKRVQMWISFLPVRGTHEFVKQLFSGETFVLGDRRSRVELEVEDIVECPAPEFGEEAEYLALSPIVFMVARPNRSMEYVGPDYPGYADCFYRSVLGKYEKIFGRPFDGDTGFSWSLLSEPKRKGIFMMRFTPEESKVIGYMYKFKLSMSPILHQIMYETGIGEKVNLGFGCVEILRQDTTPNDQNFLSDEKDDTSVKII</sequence>
<dbReference type="GeneID" id="77847768"/>
<evidence type="ECO:0000256" key="1">
    <source>
        <dbReference type="ARBA" id="ARBA00005937"/>
    </source>
</evidence>
<dbReference type="InterPro" id="IPR045747">
    <property type="entry name" value="CRISPR-assoc_prot_Cas6_N_sf"/>
</dbReference>
<dbReference type="HOGENOM" id="CLU_089858_0_0_10"/>
<feature type="domain" description="CRISPR associated protein Cas6 C-terminal" evidence="4">
    <location>
        <begin position="132"/>
        <end position="255"/>
    </location>
</feature>